<dbReference type="HOGENOM" id="CLU_2243895_0_0_2"/>
<name>D3DZV2_METRM</name>
<organism evidence="1 2">
    <name type="scientific">Methanobrevibacter ruminantium (strain ATCC 35063 / DSM 1093 / JCM 13430 / OCM 146 / M1)</name>
    <name type="common">Methanobacterium ruminantium</name>
    <dbReference type="NCBI Taxonomy" id="634498"/>
    <lineage>
        <taxon>Archaea</taxon>
        <taxon>Methanobacteriati</taxon>
        <taxon>Methanobacteriota</taxon>
        <taxon>Methanomada group</taxon>
        <taxon>Methanobacteria</taxon>
        <taxon>Methanobacteriales</taxon>
        <taxon>Methanobacteriaceae</taxon>
        <taxon>Methanobrevibacter</taxon>
    </lineage>
</organism>
<reference evidence="1 2" key="1">
    <citation type="journal article" date="2010" name="PLoS ONE">
        <title>The genome sequence of the rumen methanogen Methanobrevibacter ruminantium reveals new possibilities for controlling ruminant methane emissions.</title>
        <authorList>
            <person name="Leahy S.C."/>
            <person name="Kelly W.J."/>
            <person name="Altermann E."/>
            <person name="Ronimus R.S."/>
            <person name="Yeoman C.J."/>
            <person name="Pacheco D.M."/>
            <person name="Li D."/>
            <person name="Kong Z."/>
            <person name="McTavish S."/>
            <person name="Sang C."/>
            <person name="Lambie S.C."/>
            <person name="Janssen P.H."/>
            <person name="Dey D."/>
            <person name="Attwood G.T."/>
        </authorList>
    </citation>
    <scope>NUCLEOTIDE SEQUENCE [LARGE SCALE GENOMIC DNA]</scope>
    <source>
        <strain evidence="2">ATCC 35063 / DSM 1093 / JCM 13430 / OCM 146 / M1</strain>
    </source>
</reference>
<dbReference type="KEGG" id="mru:mru_0276"/>
<protein>
    <submittedName>
        <fullName evidence="1">Uncharacterized protein</fullName>
    </submittedName>
</protein>
<dbReference type="PATRIC" id="fig|634498.28.peg.279"/>
<dbReference type="AlphaFoldDB" id="D3DZV2"/>
<gene>
    <name evidence="1" type="ordered locus">mru_0276</name>
</gene>
<dbReference type="Proteomes" id="UP000008680">
    <property type="component" value="Chromosome"/>
</dbReference>
<keyword evidence="2" id="KW-1185">Reference proteome</keyword>
<dbReference type="EMBL" id="CP001719">
    <property type="protein sequence ID" value="ADC46128.1"/>
    <property type="molecule type" value="Genomic_DNA"/>
</dbReference>
<evidence type="ECO:0000313" key="2">
    <source>
        <dbReference type="Proteomes" id="UP000008680"/>
    </source>
</evidence>
<accession>D3DZV2</accession>
<sequence>MLSKKEAIQMTLDNEKHYPVKCKYCGKPFTKSHNRQMYCSDSCRRNALREQKARYQAKRRLKIKQKVLIVDEYKKYGLGSYGTSANGHRKNNFSHEYMAIQKEMKRIGLKR</sequence>
<evidence type="ECO:0000313" key="1">
    <source>
        <dbReference type="EMBL" id="ADC46128.1"/>
    </source>
</evidence>
<dbReference type="eggNOG" id="arCOG10442">
    <property type="taxonomic scope" value="Archaea"/>
</dbReference>
<proteinExistence type="predicted"/>